<gene>
    <name evidence="1" type="ORF">H9851_04010</name>
</gene>
<dbReference type="AlphaFoldDB" id="A0A9D2AUI7"/>
<name>A0A9D2AUI7_9FIRM</name>
<reference evidence="1" key="1">
    <citation type="journal article" date="2021" name="PeerJ">
        <title>Extensive microbial diversity within the chicken gut microbiome revealed by metagenomics and culture.</title>
        <authorList>
            <person name="Gilroy R."/>
            <person name="Ravi A."/>
            <person name="Getino M."/>
            <person name="Pursley I."/>
            <person name="Horton D.L."/>
            <person name="Alikhan N.F."/>
            <person name="Baker D."/>
            <person name="Gharbi K."/>
            <person name="Hall N."/>
            <person name="Watson M."/>
            <person name="Adriaenssens E.M."/>
            <person name="Foster-Nyarko E."/>
            <person name="Jarju S."/>
            <person name="Secka A."/>
            <person name="Antonio M."/>
            <person name="Oren A."/>
            <person name="Chaudhuri R.R."/>
            <person name="La Ragione R."/>
            <person name="Hildebrand F."/>
            <person name="Pallen M.J."/>
        </authorList>
    </citation>
    <scope>NUCLEOTIDE SEQUENCE</scope>
    <source>
        <strain evidence="1">2189</strain>
    </source>
</reference>
<evidence type="ECO:0000313" key="1">
    <source>
        <dbReference type="EMBL" id="HIX50425.1"/>
    </source>
</evidence>
<reference evidence="1" key="2">
    <citation type="submission" date="2021-04" db="EMBL/GenBank/DDBJ databases">
        <authorList>
            <person name="Gilroy R."/>
        </authorList>
    </citation>
    <scope>NUCLEOTIDE SEQUENCE</scope>
    <source>
        <strain evidence="1">2189</strain>
    </source>
</reference>
<dbReference type="Proteomes" id="UP000886847">
    <property type="component" value="Unassembled WGS sequence"/>
</dbReference>
<proteinExistence type="predicted"/>
<dbReference type="EMBL" id="DXEW01000020">
    <property type="protein sequence ID" value="HIX50425.1"/>
    <property type="molecule type" value="Genomic_DNA"/>
</dbReference>
<dbReference type="InterPro" id="IPR027417">
    <property type="entry name" value="P-loop_NTPase"/>
</dbReference>
<protein>
    <submittedName>
        <fullName evidence="1">Terminase family protein</fullName>
    </submittedName>
</protein>
<dbReference type="Gene3D" id="3.30.420.280">
    <property type="match status" value="1"/>
</dbReference>
<sequence length="477" mass="54720">MADKGYEREILLKILEIEGEQARRKQGDALARYNAGKVKHKKQIAFHRCKKRNRWVFGGNRSGKTECGAVECVYMARGVHPYRKNKPDVFGWVVSLSQQVQRDVAQRKILQYLSPAWIEEVTMLSGKRGSPAGVIDQIRVKNVFGGVSVIGFKSCDQGREKFQGASLDFVWFDEEPPQDIYEECRMRVLDRAGDIFGTMTPLKGVTFLYDEIYLNARGDPQVWYEFMEWGDNPYLNKKEVAALTRALDEKQLQSRRFGRFCTAEGLVYPEFDEQVHVIPPFSPPREWQDCISIDPGLNNPLSAHWYCVDYDGNVYVIAEHYEAGRDIDYHAQKLKEISARLGWHTDEKGRLNALIDSAAGQHTLASSKSVAELFYERGILVNTRVDKDLFSGISRVKSYLRGEFGPRLYIFEGCVNLIRELKGYFWGSGDAPKKRDDHALDELRYYLMTKPHNSAPAKPLTDVQKDKARLARRLGRR</sequence>
<accession>A0A9D2AUI7</accession>
<dbReference type="Gene3D" id="3.40.50.300">
    <property type="entry name" value="P-loop containing nucleotide triphosphate hydrolases"/>
    <property type="match status" value="1"/>
</dbReference>
<organism evidence="1 2">
    <name type="scientific">Candidatus Borkfalkia faecavium</name>
    <dbReference type="NCBI Taxonomy" id="2838508"/>
    <lineage>
        <taxon>Bacteria</taxon>
        <taxon>Bacillati</taxon>
        <taxon>Bacillota</taxon>
        <taxon>Clostridia</taxon>
        <taxon>Christensenellales</taxon>
        <taxon>Christensenellaceae</taxon>
        <taxon>Candidatus Borkfalkia</taxon>
    </lineage>
</organism>
<comment type="caution">
    <text evidence="1">The sequence shown here is derived from an EMBL/GenBank/DDBJ whole genome shotgun (WGS) entry which is preliminary data.</text>
</comment>
<dbReference type="Pfam" id="PF03237">
    <property type="entry name" value="Terminase_6N"/>
    <property type="match status" value="1"/>
</dbReference>
<evidence type="ECO:0000313" key="2">
    <source>
        <dbReference type="Proteomes" id="UP000886847"/>
    </source>
</evidence>